<feature type="non-terminal residue" evidence="2">
    <location>
        <position position="1"/>
    </location>
</feature>
<dbReference type="Proteomes" id="UP000257109">
    <property type="component" value="Unassembled WGS sequence"/>
</dbReference>
<protein>
    <submittedName>
        <fullName evidence="2">Uncharacterized protein</fullName>
    </submittedName>
</protein>
<comment type="caution">
    <text evidence="2">The sequence shown here is derived from an EMBL/GenBank/DDBJ whole genome shotgun (WGS) entry which is preliminary data.</text>
</comment>
<evidence type="ECO:0000313" key="3">
    <source>
        <dbReference type="Proteomes" id="UP000257109"/>
    </source>
</evidence>
<feature type="region of interest" description="Disordered" evidence="1">
    <location>
        <begin position="1"/>
        <end position="33"/>
    </location>
</feature>
<name>A0A371G759_MUCPR</name>
<feature type="non-terminal residue" evidence="2">
    <location>
        <position position="288"/>
    </location>
</feature>
<reference evidence="2" key="1">
    <citation type="submission" date="2018-05" db="EMBL/GenBank/DDBJ databases">
        <title>Draft genome of Mucuna pruriens seed.</title>
        <authorList>
            <person name="Nnadi N.E."/>
            <person name="Vos R."/>
            <person name="Hasami M.H."/>
            <person name="Devisetty U.K."/>
            <person name="Aguiy J.C."/>
        </authorList>
    </citation>
    <scope>NUCLEOTIDE SEQUENCE [LARGE SCALE GENOMIC DNA]</scope>
    <source>
        <strain evidence="2">JCA_2017</strain>
    </source>
</reference>
<dbReference type="AlphaFoldDB" id="A0A371G759"/>
<sequence>MCQRNNWRETLESDLRMRSSQARSPPQEAQAESISTRLKLGPCKEPNQELSPVALHVSHPPRSHFGSSSAPRHYLELGTEKPKVTRGDRLEHQRTLVDLILGILASRGGSLPSAMAVAVGDGIAESRPCSRPSRIVSIEIISAQSLPRATRPMPRNGMETLVKGLKQNNGGMGGETKIRAFGGGSQLIFEEWKCQNFEEGLKYELKKEFLELVEKEKVVERLECNTRVVKTQGIGSSRSKKGHQQRKLYNRGINFYESPCNISKEKSTNKMFQLWYATLCFTLLDLSV</sequence>
<evidence type="ECO:0000256" key="1">
    <source>
        <dbReference type="SAM" id="MobiDB-lite"/>
    </source>
</evidence>
<keyword evidence="3" id="KW-1185">Reference proteome</keyword>
<dbReference type="EMBL" id="QJKJ01006532">
    <property type="protein sequence ID" value="RDX86398.1"/>
    <property type="molecule type" value="Genomic_DNA"/>
</dbReference>
<evidence type="ECO:0000313" key="2">
    <source>
        <dbReference type="EMBL" id="RDX86398.1"/>
    </source>
</evidence>
<gene>
    <name evidence="2" type="ORF">CR513_32272</name>
</gene>
<proteinExistence type="predicted"/>
<organism evidence="2 3">
    <name type="scientific">Mucuna pruriens</name>
    <name type="common">Velvet bean</name>
    <name type="synonym">Dolichos pruriens</name>
    <dbReference type="NCBI Taxonomy" id="157652"/>
    <lineage>
        <taxon>Eukaryota</taxon>
        <taxon>Viridiplantae</taxon>
        <taxon>Streptophyta</taxon>
        <taxon>Embryophyta</taxon>
        <taxon>Tracheophyta</taxon>
        <taxon>Spermatophyta</taxon>
        <taxon>Magnoliopsida</taxon>
        <taxon>eudicotyledons</taxon>
        <taxon>Gunneridae</taxon>
        <taxon>Pentapetalae</taxon>
        <taxon>rosids</taxon>
        <taxon>fabids</taxon>
        <taxon>Fabales</taxon>
        <taxon>Fabaceae</taxon>
        <taxon>Papilionoideae</taxon>
        <taxon>50 kb inversion clade</taxon>
        <taxon>NPAAA clade</taxon>
        <taxon>indigoferoid/millettioid clade</taxon>
        <taxon>Phaseoleae</taxon>
        <taxon>Mucuna</taxon>
    </lineage>
</organism>
<accession>A0A371G759</accession>
<feature type="compositionally biased region" description="Basic and acidic residues" evidence="1">
    <location>
        <begin position="1"/>
        <end position="17"/>
    </location>
</feature>